<dbReference type="Proteomes" id="UP001431783">
    <property type="component" value="Unassembled WGS sequence"/>
</dbReference>
<evidence type="ECO:0000313" key="1">
    <source>
        <dbReference type="EMBL" id="KAK9886800.1"/>
    </source>
</evidence>
<protein>
    <submittedName>
        <fullName evidence="1">Uncharacterized protein</fullName>
    </submittedName>
</protein>
<organism evidence="1 2">
    <name type="scientific">Henosepilachna vigintioctopunctata</name>
    <dbReference type="NCBI Taxonomy" id="420089"/>
    <lineage>
        <taxon>Eukaryota</taxon>
        <taxon>Metazoa</taxon>
        <taxon>Ecdysozoa</taxon>
        <taxon>Arthropoda</taxon>
        <taxon>Hexapoda</taxon>
        <taxon>Insecta</taxon>
        <taxon>Pterygota</taxon>
        <taxon>Neoptera</taxon>
        <taxon>Endopterygota</taxon>
        <taxon>Coleoptera</taxon>
        <taxon>Polyphaga</taxon>
        <taxon>Cucujiformia</taxon>
        <taxon>Coccinelloidea</taxon>
        <taxon>Coccinellidae</taxon>
        <taxon>Epilachninae</taxon>
        <taxon>Epilachnini</taxon>
        <taxon>Henosepilachna</taxon>
    </lineage>
</organism>
<sequence length="1554" mass="176040">METALQKLTFLLLDIMKSEIQSDITLNLHNELVNLHLKISEVKLDTTKGNCSLYLLKPLEDFGSAVIIAAKSLTMTQREKLSNITQKLSFHISDVRKSVCDSQAENSVQSNDLLICFAEFSQQLQTFGQILKCFQQSSETQDTYLNPDIIEKLDELEKSLQKLSVHLISLNDNTKSEEKLWILELKLLMSKFEVAIEANTVIISETNQANELLEPLHNILRYTISIKKSILALQEKNSVQYIEKAIQLTHSAQENIDKLISKSRDEPQKIFLSEDQILETLKELESHLEVLKVDDEIVKKETSNIVERFNPTLGTLGQVLMKMNEETFFLNEENVAEMKLVLTQFKQNLQDYKCNVHISDKPAKVITILDKLLSAISNIEERIHISKKEFPSLNKVKATIDCSEGCLFYILEPLKQLKKEVEAFEICEENVNYDMKSEVFLKLEALEVPLHELSIITLTSDYRILKQTRNTLQEFFASFEEIIEKIKVNFPTTESTQMIIGALDRLYHEISSFKKKDFGTFGDDETLFIVIGSIMETVREVAVIADLLELETREGSPSAAQVLETLNHILQEIETYKIHDIYLETEIVDDLRFIRFSAKKLLSEDFKKRELNVQKDELNIILSLFMGKAEEVNAYIVQIKQNQLSTGPDQIHEKEASMPLRRVMNEIERIISIDKDKEINLATFADVNSRLRTLDTTTSVSGPYEVDDVEVLLRDLEQIDLSVTDLSNCLLGYIKKQAEDDLKEMCRKEFAIISNSLNKIIESVKIGILESDHNEILMKSLNDLEVKISYLAGHIVQYDANQFEEAQILISDIDQIELTISNIKLNSRDIPESFISIFGISEPLSELKESILTHEMINDETRKQISPTLKDLHVFFERLSPVLIKMNDVKHFHEIQELSQSFLVSVLPLLETMKGNIPHDISQSMPLFVQSCTKLYDTVSKLEMKITNLVQIEKISEIVDQIATDVNNLQMDGNIAHDKGVFSITNICGPLNDLKDSLQIIKGSIVEDSESSMIEIIEKLKDFEIPLVNVYSIVVVLNENKTKSNINTIMTPQVNSALFAFRVPLQQISELLANSKEECALAEPIKNLMKSIDSIQHTITVKEEKPMSKVAKKIISKISKISKATSDLKVSHATVTETCIPSVAHITEHLDQLRSGIQTFESCTDDSADTIHKTIDLLKVVNRPLDQLHVVLVKLNNVESKPIIEELNTQLGKALLSLKCIVEEVDQQMLESNNRELLSKPLKGLIGEIAGIVDNVSTVEHAEVSQKIKEIVENIDLISSNITNLSTNYSLTSEECLSSFVLMQEHLQNLKRYVLSVDSSQNLESGEISLEHLVKVQTTIVKIVTVLEKLSDTVEIEKTQIPILKTIIDDIRADVPQREPGLLLANLTRELNSIVGQIEKNSPEECSGKFGTVRIIDLLLVNIDHLNNMSDSEEMLSVCKMTEPLRQLKKGIKSFEDTLIDVDEEMKITAAEKLKEMDKPLDNLCNIVVKIIDNKTLQGTQIESSFSDLSGVIEKLVSDMPTSQCELLRKPLNELKKTIINIESDISKAQEIPV</sequence>
<accession>A0AAW1V039</accession>
<name>A0AAW1V039_9CUCU</name>
<evidence type="ECO:0000313" key="2">
    <source>
        <dbReference type="Proteomes" id="UP001431783"/>
    </source>
</evidence>
<reference evidence="1 2" key="1">
    <citation type="submission" date="2023-03" db="EMBL/GenBank/DDBJ databases">
        <title>Genome insight into feeding habits of ladybird beetles.</title>
        <authorList>
            <person name="Li H.-S."/>
            <person name="Huang Y.-H."/>
            <person name="Pang H."/>
        </authorList>
    </citation>
    <scope>NUCLEOTIDE SEQUENCE [LARGE SCALE GENOMIC DNA]</scope>
    <source>
        <strain evidence="1">SYSU_2023b</strain>
        <tissue evidence="1">Whole body</tissue>
    </source>
</reference>
<dbReference type="EMBL" id="JARQZJ010000102">
    <property type="protein sequence ID" value="KAK9886800.1"/>
    <property type="molecule type" value="Genomic_DNA"/>
</dbReference>
<proteinExistence type="predicted"/>
<gene>
    <name evidence="1" type="ORF">WA026_018453</name>
</gene>
<keyword evidence="2" id="KW-1185">Reference proteome</keyword>
<comment type="caution">
    <text evidence="1">The sequence shown here is derived from an EMBL/GenBank/DDBJ whole genome shotgun (WGS) entry which is preliminary data.</text>
</comment>